<dbReference type="PANTHER" id="PTHR42732">
    <property type="entry name" value="BETA-GALACTOSIDASE"/>
    <property type="match status" value="1"/>
</dbReference>
<dbReference type="PANTHER" id="PTHR42732:SF1">
    <property type="entry name" value="BETA-MANNOSIDASE"/>
    <property type="match status" value="1"/>
</dbReference>
<dbReference type="InterPro" id="IPR008979">
    <property type="entry name" value="Galactose-bd-like_sf"/>
</dbReference>
<evidence type="ECO:0000259" key="4">
    <source>
        <dbReference type="Pfam" id="PF00703"/>
    </source>
</evidence>
<dbReference type="EMBL" id="QSFT01000003">
    <property type="protein sequence ID" value="RHA78355.1"/>
    <property type="molecule type" value="Genomic_DNA"/>
</dbReference>
<proteinExistence type="inferred from homology"/>
<keyword evidence="2" id="KW-0378">Hydrolase</keyword>
<evidence type="ECO:0000259" key="5">
    <source>
        <dbReference type="Pfam" id="PF02836"/>
    </source>
</evidence>
<dbReference type="InterPro" id="IPR006103">
    <property type="entry name" value="Glyco_hydro_2_cat"/>
</dbReference>
<dbReference type="SUPFAM" id="SSF49303">
    <property type="entry name" value="beta-Galactosidase/glucuronidase domain"/>
    <property type="match status" value="1"/>
</dbReference>
<dbReference type="PRINTS" id="PR00132">
    <property type="entry name" value="GLHYDRLASE2"/>
</dbReference>
<dbReference type="Pfam" id="PF18565">
    <property type="entry name" value="Glyco_hydro2_C5"/>
    <property type="match status" value="1"/>
</dbReference>
<sequence>MFRQPKTAVFSRGIQANGPVFPARRPDKGKRTPWLFQTRDKPSIFSLLKEYRYICEKYIINLNTYQMKINRLACLFMLSMLLPAAGNAQQRQEMLLEKGWKFTREDNKGFSQSQWDDKKWQNVTVPHDWAIYGPFSIENDKQHTAIAQDGQTAAMEHAGRTGGLPFVGVGWYRTTFSTPQMTKGGKCILLFDGAMSHARVYVNGKEAGYWPYGYNAFQIDATPYLNADGKNVLAVRLENETESSRWYPGAGLYRNVRVIVTGDAYVPVWGTHLTTSVVKKEYAKVCLATSLEMPEGKKLTDYTIVTELKDADGKVVAQGKQQGTAFTGKQFEQEFIIEHPSLWTPDTPALYTAESKIYEGETLKDTYTTRFGVRSVEIIAGKGFFLNGEPLKFRGVCNHHDLGPLGGVSNEAGIRRQIRMLKDMGCNAIRTSHNMPSNELIAACDEMGMMVMAESFDEWKSAKVENGYHKVFDEWVERDLTNLLRHFRNNPSIVMWCIGNEVPDQWNGNRGPKLTRMLQDICHREDPTRPVTQGMDVPDAVVNNNMAAVLDVPGFNYRPHKYLENYKKLPQEIILGSETASTLSSRGVYKFPVERRSMAKYDDHQASSYDVEHCSWSNLPEDDFIQHDDLPYCIGEFVWTGFDYLGEPTPYYSDWPSHSSLFGIIDLAGLPKDRYYLYRSHWNKNAETLHILPHWNWEGREGEVTPIFVYTNYPSAELFINGKSQGKRTKDLSVTIENSADSASMASLKRQKRYRLMWMDTKYEPGTVKVVAYDKNGKAVAEKEIHTAGKPHHIELVADRSTIKADGKDLSFVTVKVVDKDGNLCPHADNQISFRVKGKGTYRAGANGDPTSLESFQTPRMKVFNGMMTAIVQSTEEAGTITLEATAKGLKKQTLTITTEQEK</sequence>
<gene>
    <name evidence="9" type="ORF">DW921_02610</name>
</gene>
<dbReference type="AlphaFoldDB" id="A0A413T459"/>
<feature type="domain" description="DUF4982" evidence="7">
    <location>
        <begin position="702"/>
        <end position="781"/>
    </location>
</feature>
<comment type="similarity">
    <text evidence="1">Belongs to the glycosyl hydrolase 2 family.</text>
</comment>
<dbReference type="InterPro" id="IPR036156">
    <property type="entry name" value="Beta-gal/glucu_dom_sf"/>
</dbReference>
<evidence type="ECO:0000256" key="2">
    <source>
        <dbReference type="ARBA" id="ARBA00022801"/>
    </source>
</evidence>
<dbReference type="InterPro" id="IPR008964">
    <property type="entry name" value="Invasin/intimin_cell_adhesion"/>
</dbReference>
<feature type="domain" description="Glycoside hydrolase family 2" evidence="8">
    <location>
        <begin position="794"/>
        <end position="896"/>
    </location>
</feature>
<dbReference type="InterPro" id="IPR006101">
    <property type="entry name" value="Glyco_hydro_2"/>
</dbReference>
<name>A0A413T459_9BACT</name>
<dbReference type="Gene3D" id="3.20.20.80">
    <property type="entry name" value="Glycosidases"/>
    <property type="match status" value="1"/>
</dbReference>
<dbReference type="InterPro" id="IPR006104">
    <property type="entry name" value="Glyco_hydro_2_N"/>
</dbReference>
<dbReference type="SUPFAM" id="SSF51445">
    <property type="entry name" value="(Trans)glycosidases"/>
    <property type="match status" value="1"/>
</dbReference>
<evidence type="ECO:0000256" key="1">
    <source>
        <dbReference type="ARBA" id="ARBA00007401"/>
    </source>
</evidence>
<reference evidence="9 10" key="1">
    <citation type="submission" date="2018-08" db="EMBL/GenBank/DDBJ databases">
        <title>A genome reference for cultivated species of the human gut microbiota.</title>
        <authorList>
            <person name="Zou Y."/>
            <person name="Xue W."/>
            <person name="Luo G."/>
        </authorList>
    </citation>
    <scope>NUCLEOTIDE SEQUENCE [LARGE SCALE GENOMIC DNA]</scope>
    <source>
        <strain evidence="9 10">AM42-38</strain>
    </source>
</reference>
<feature type="domain" description="Glycoside hydrolase family 2 catalytic" evidence="5">
    <location>
        <begin position="380"/>
        <end position="607"/>
    </location>
</feature>
<evidence type="ECO:0000313" key="10">
    <source>
        <dbReference type="Proteomes" id="UP000283855"/>
    </source>
</evidence>
<comment type="caution">
    <text evidence="9">The sequence shown here is derived from an EMBL/GenBank/DDBJ whole genome shotgun (WGS) entry which is preliminary data.</text>
</comment>
<dbReference type="GO" id="GO:0005975">
    <property type="term" value="P:carbohydrate metabolic process"/>
    <property type="evidence" value="ECO:0007669"/>
    <property type="project" value="InterPro"/>
</dbReference>
<feature type="domain" description="Glycoside hydrolase family 2 immunoglobulin-like beta-sandwich" evidence="4">
    <location>
        <begin position="270"/>
        <end position="374"/>
    </location>
</feature>
<evidence type="ECO:0000256" key="3">
    <source>
        <dbReference type="ARBA" id="ARBA00023295"/>
    </source>
</evidence>
<dbReference type="Pfam" id="PF02837">
    <property type="entry name" value="Glyco_hydro_2_N"/>
    <property type="match status" value="1"/>
</dbReference>
<dbReference type="Pfam" id="PF02836">
    <property type="entry name" value="Glyco_hydro_2_C"/>
    <property type="match status" value="1"/>
</dbReference>
<dbReference type="Proteomes" id="UP000283855">
    <property type="component" value="Unassembled WGS sequence"/>
</dbReference>
<keyword evidence="3" id="KW-0326">Glycosidase</keyword>
<dbReference type="NCBIfam" id="NF041463">
    <property type="entry name" value="GalB"/>
    <property type="match status" value="1"/>
</dbReference>
<dbReference type="InterPro" id="IPR048229">
    <property type="entry name" value="GalB-like"/>
</dbReference>
<organism evidence="9 10">
    <name type="scientific">Phocaeicola coprophilus</name>
    <dbReference type="NCBI Taxonomy" id="387090"/>
    <lineage>
        <taxon>Bacteria</taxon>
        <taxon>Pseudomonadati</taxon>
        <taxon>Bacteroidota</taxon>
        <taxon>Bacteroidia</taxon>
        <taxon>Bacteroidales</taxon>
        <taxon>Bacteroidaceae</taxon>
        <taxon>Phocaeicola</taxon>
    </lineage>
</organism>
<dbReference type="SUPFAM" id="SSF49785">
    <property type="entry name" value="Galactose-binding domain-like"/>
    <property type="match status" value="1"/>
</dbReference>
<dbReference type="InterPro" id="IPR040605">
    <property type="entry name" value="Glyco_hydro2_dom5"/>
</dbReference>
<dbReference type="Pfam" id="PF00703">
    <property type="entry name" value="Glyco_hydro_2"/>
    <property type="match status" value="1"/>
</dbReference>
<dbReference type="Pfam" id="PF16355">
    <property type="entry name" value="DUF4982"/>
    <property type="match status" value="1"/>
</dbReference>
<evidence type="ECO:0000259" key="8">
    <source>
        <dbReference type="Pfam" id="PF18565"/>
    </source>
</evidence>
<dbReference type="GO" id="GO:0004553">
    <property type="term" value="F:hydrolase activity, hydrolyzing O-glycosyl compounds"/>
    <property type="evidence" value="ECO:0007669"/>
    <property type="project" value="InterPro"/>
</dbReference>
<dbReference type="InterPro" id="IPR006102">
    <property type="entry name" value="Ig-like_GH2"/>
</dbReference>
<dbReference type="InterPro" id="IPR032311">
    <property type="entry name" value="DUF4982"/>
</dbReference>
<protein>
    <submittedName>
        <fullName evidence="9">DUF4982 domain-containing protein</fullName>
    </submittedName>
</protein>
<dbReference type="InterPro" id="IPR051913">
    <property type="entry name" value="GH2_Domain-Containing"/>
</dbReference>
<evidence type="ECO:0000259" key="7">
    <source>
        <dbReference type="Pfam" id="PF16355"/>
    </source>
</evidence>
<dbReference type="Gene3D" id="2.60.40.10">
    <property type="entry name" value="Immunoglobulins"/>
    <property type="match status" value="3"/>
</dbReference>
<evidence type="ECO:0000259" key="6">
    <source>
        <dbReference type="Pfam" id="PF02837"/>
    </source>
</evidence>
<evidence type="ECO:0000313" key="9">
    <source>
        <dbReference type="EMBL" id="RHA78355.1"/>
    </source>
</evidence>
<dbReference type="SUPFAM" id="SSF49373">
    <property type="entry name" value="Invasin/intimin cell-adhesion fragments"/>
    <property type="match status" value="1"/>
</dbReference>
<dbReference type="InterPro" id="IPR013783">
    <property type="entry name" value="Ig-like_fold"/>
</dbReference>
<dbReference type="Gene3D" id="2.60.120.260">
    <property type="entry name" value="Galactose-binding domain-like"/>
    <property type="match status" value="1"/>
</dbReference>
<accession>A0A413T459</accession>
<dbReference type="InterPro" id="IPR017853">
    <property type="entry name" value="GH"/>
</dbReference>
<feature type="domain" description="Glycosyl hydrolases family 2 sugar binding" evidence="6">
    <location>
        <begin position="120"/>
        <end position="243"/>
    </location>
</feature>